<dbReference type="InterPro" id="IPR038538">
    <property type="entry name" value="MTERF_sf"/>
</dbReference>
<dbReference type="Ensembl" id="ENSPANT00000072511.1">
    <property type="protein sequence ID" value="ENSPANP00000051387.1"/>
    <property type="gene ID" value="ENSPANG00000000418.3"/>
</dbReference>
<evidence type="ECO:0000313" key="12">
    <source>
        <dbReference type="Ensembl" id="ENSPANP00000051387.1"/>
    </source>
</evidence>
<keyword evidence="6" id="KW-0804">Transcription</keyword>
<proteinExistence type="inferred from homology"/>
<dbReference type="InterPro" id="IPR003690">
    <property type="entry name" value="MTERF"/>
</dbReference>
<evidence type="ECO:0000256" key="8">
    <source>
        <dbReference type="ARBA" id="ARBA00071275"/>
    </source>
</evidence>
<dbReference type="FunFam" id="1.25.70.10:FF:000002">
    <property type="entry name" value="transcription termination factor 3, mitochondrial"/>
    <property type="match status" value="1"/>
</dbReference>
<dbReference type="GO" id="GO:0006390">
    <property type="term" value="P:mitochondrial transcription"/>
    <property type="evidence" value="ECO:0007669"/>
    <property type="project" value="TreeGrafter"/>
</dbReference>
<keyword evidence="4" id="KW-0805">Transcription regulation</keyword>
<evidence type="ECO:0000256" key="1">
    <source>
        <dbReference type="ARBA" id="ARBA00004173"/>
    </source>
</evidence>
<comment type="function">
    <text evidence="7">Binds promoter DNA and regulates initiation of transcription. Required for normal mitochondrial transcription and translation, and for normal assembly of mitochondrial respiratory complexes. Required for normal mitochondrial function. Maintains 16S rRNA levels and functions in mitochondrial ribosome assembly by regulating the biogenesis of the 39S ribosomal subunit.</text>
</comment>
<comment type="subcellular location">
    <subcellularLocation>
        <location evidence="1">Mitochondrion</location>
    </subcellularLocation>
</comment>
<sequence length="450" mass="51385">MALSAQQIPRWFNSAKLRSLINAAQLTKCFTRPGRTLLHGFSAQPQISSDNCFLQWGFKTYKTSSLWNSSQSTSSSSQENNSTQSSLLPSMNEQSQKTQKIPSFDSELFLEELDELPPLSPMQPISEEEAIQIIADPPLPPASFTLRDYVDHSETLQKLVLLGGQTPMHQGSCASWLLGSFSQREAPIGQKVEEPGVDLSKIEKHAEAANLLLRLDFEKDIKQMLLFLKDVGIEDNQLGAFLTKNHAIFSEDLENLKIRVAYLLSKNFSKADVAQMVRKAPFLLNFSVERLDNRLGFFQKELELSVKKTRDLVVRLPRLLTGSLEPVKENMKVYRLELGFKHNEIQHMITRIPKMLTANKRKLTETFDFVHNVMSIPHHIIVKFPQVFNTRLFKIKERHLFLTYLGRAQYDPAKPNYISLDKLVSIPDEIFCEEIAKASVQDFDKFLKTL</sequence>
<dbReference type="SMART" id="SM00733">
    <property type="entry name" value="Mterf"/>
    <property type="match status" value="6"/>
</dbReference>
<reference evidence="12" key="3">
    <citation type="submission" date="2025-09" db="UniProtKB">
        <authorList>
            <consortium name="Ensembl"/>
        </authorList>
    </citation>
    <scope>IDENTIFICATION</scope>
</reference>
<dbReference type="AlphaFoldDB" id="A0A8I5N0L4"/>
<dbReference type="PANTHER" id="PTHR13068">
    <property type="entry name" value="CGI-12 PROTEIN-RELATED"/>
    <property type="match status" value="1"/>
</dbReference>
<reference evidence="12 13" key="1">
    <citation type="submission" date="2012-03" db="EMBL/GenBank/DDBJ databases">
        <title>Whole Genome Assembly of Papio anubis.</title>
        <authorList>
            <person name="Liu Y.L."/>
            <person name="Abraham K.A."/>
            <person name="Akbar H.A."/>
            <person name="Ali S.A."/>
            <person name="Anosike U.A."/>
            <person name="Aqrawi P.A."/>
            <person name="Arias F.A."/>
            <person name="Attaway T.A."/>
            <person name="Awwad R.A."/>
            <person name="Babu C.B."/>
            <person name="Bandaranaike D.B."/>
            <person name="Battles P.B."/>
            <person name="Bell A.B."/>
            <person name="Beltran B.B."/>
            <person name="Berhane-Mersha D.B."/>
            <person name="Bess C.B."/>
            <person name="Bickham C.B."/>
            <person name="Bolden T.B."/>
            <person name="Carter K.C."/>
            <person name="Chau D.C."/>
            <person name="Chavez A.C."/>
            <person name="Clerc-Blankenburg K.C."/>
            <person name="Coyle M.C."/>
            <person name="Dao M.D."/>
            <person name="Davila M.L.D."/>
            <person name="Davy-Carroll L.D."/>
            <person name="Denson S.D."/>
            <person name="Dinh H.D."/>
            <person name="Fernandez S.F."/>
            <person name="Fernando P.F."/>
            <person name="Forbes L.F."/>
            <person name="Francis C.F."/>
            <person name="Francisco L.F."/>
            <person name="Fu Q.F."/>
            <person name="Garcia-Iii R.G."/>
            <person name="Garrett T.G."/>
            <person name="Gross S.G."/>
            <person name="Gubbala S.G."/>
            <person name="Hirani K.H."/>
            <person name="Hogues M.H."/>
            <person name="Hollins B.H."/>
            <person name="Jackson L.J."/>
            <person name="Javaid M.J."/>
            <person name="Jhangiani S.J."/>
            <person name="Johnson A.J."/>
            <person name="Johnson B.J."/>
            <person name="Jones J.J."/>
            <person name="Joshi V.J."/>
            <person name="Kalu J.K."/>
            <person name="Khan N.K."/>
            <person name="Korchina V.K."/>
            <person name="Kovar C.K."/>
            <person name="Lago L.L."/>
            <person name="Lara F.L."/>
            <person name="Le T.-K.L."/>
            <person name="Lee S.L."/>
            <person name="Legall-Iii F.L."/>
            <person name="Lemon S.L."/>
            <person name="Liu J.L."/>
            <person name="Liu Y.-S.L."/>
            <person name="Liyanage D.L."/>
            <person name="Lopez J.L."/>
            <person name="Lorensuhewa L.L."/>
            <person name="Mata R.M."/>
            <person name="Mathew T.M."/>
            <person name="Mercado C.M."/>
            <person name="Mercado I.M."/>
            <person name="Morales K.M."/>
            <person name="Morgan M.M."/>
            <person name="Munidasa M.M."/>
            <person name="Ngo D.N."/>
            <person name="Nguyen L.N."/>
            <person name="Nguyen T.N."/>
            <person name="Nguyen N.N."/>
            <person name="Obregon M.O."/>
            <person name="Okwuonu G.O."/>
            <person name="Ongeri F.O."/>
            <person name="Onwere C.O."/>
            <person name="Osifeso I.O."/>
            <person name="Parra A.P."/>
            <person name="Patil S.P."/>
            <person name="Perez A.P."/>
            <person name="Perez Y.P."/>
            <person name="Pham C.P."/>
            <person name="Pu L.-L.P."/>
            <person name="Puazo M.P."/>
            <person name="Quiroz J.Q."/>
            <person name="Rouhana J.R."/>
            <person name="Ruiz M.R."/>
            <person name="Ruiz S.-J.R."/>
            <person name="Saada N.S."/>
            <person name="Santibanez J.S."/>
            <person name="Scheel M.S."/>
            <person name="Schneider B.S."/>
            <person name="Simmons D.S."/>
            <person name="Sisson I.S."/>
            <person name="Tang L.-Y.T."/>
            <person name="Thornton R.T."/>
            <person name="Tisius J.T."/>
            <person name="Toledanes G.T."/>
            <person name="Trejos Z.T."/>
            <person name="Usmani K.U."/>
            <person name="Varghese R.V."/>
            <person name="Vattathil S.V."/>
            <person name="Vee V.V."/>
            <person name="Walker D.W."/>
            <person name="Weissenberger G.W."/>
            <person name="White C.W."/>
            <person name="Williams A.W."/>
            <person name="Woodworth J.W."/>
            <person name="Wright R.W."/>
            <person name="Zhu Y.Z."/>
            <person name="Han Y.H."/>
            <person name="Newsham I.N."/>
            <person name="Nazareth L.N."/>
            <person name="Worley K.W."/>
            <person name="Muzny D.M."/>
            <person name="Rogers J.R."/>
            <person name="Gibbs R.G."/>
        </authorList>
    </citation>
    <scope>NUCLEOTIDE SEQUENCE [LARGE SCALE GENOMIC DNA]</scope>
</reference>
<evidence type="ECO:0000313" key="13">
    <source>
        <dbReference type="Proteomes" id="UP000028761"/>
    </source>
</evidence>
<dbReference type="Gene3D" id="1.25.70.10">
    <property type="entry name" value="Transcription termination factor 3, mitochondrial"/>
    <property type="match status" value="1"/>
</dbReference>
<dbReference type="GO" id="GO:0005739">
    <property type="term" value="C:mitochondrion"/>
    <property type="evidence" value="ECO:0007669"/>
    <property type="project" value="UniProtKB-SubCell"/>
</dbReference>
<feature type="region of interest" description="Disordered" evidence="11">
    <location>
        <begin position="69"/>
        <end position="97"/>
    </location>
</feature>
<evidence type="ECO:0000256" key="4">
    <source>
        <dbReference type="ARBA" id="ARBA00023015"/>
    </source>
</evidence>
<name>A0A8I5N0L4_PAPAN</name>
<organism evidence="12 13">
    <name type="scientific">Papio anubis</name>
    <name type="common">Olive baboon</name>
    <dbReference type="NCBI Taxonomy" id="9555"/>
    <lineage>
        <taxon>Eukaryota</taxon>
        <taxon>Metazoa</taxon>
        <taxon>Chordata</taxon>
        <taxon>Craniata</taxon>
        <taxon>Vertebrata</taxon>
        <taxon>Euteleostomi</taxon>
        <taxon>Mammalia</taxon>
        <taxon>Eutheria</taxon>
        <taxon>Euarchontoglires</taxon>
        <taxon>Primates</taxon>
        <taxon>Haplorrhini</taxon>
        <taxon>Catarrhini</taxon>
        <taxon>Cercopithecidae</taxon>
        <taxon>Cercopithecinae</taxon>
        <taxon>Papio</taxon>
    </lineage>
</organism>
<comment type="similarity">
    <text evidence="2">Belongs to the mTERF family.</text>
</comment>
<keyword evidence="3" id="KW-0809">Transit peptide</keyword>
<dbReference type="PANTHER" id="PTHR13068:SF194">
    <property type="entry name" value="TRANSCRIPTION TERMINATION FACTOR 3, MITOCHONDRIAL"/>
    <property type="match status" value="1"/>
</dbReference>
<evidence type="ECO:0000256" key="6">
    <source>
        <dbReference type="ARBA" id="ARBA00023163"/>
    </source>
</evidence>
<evidence type="ECO:0000256" key="3">
    <source>
        <dbReference type="ARBA" id="ARBA00022946"/>
    </source>
</evidence>
<evidence type="ECO:0000256" key="9">
    <source>
        <dbReference type="ARBA" id="ARBA00077580"/>
    </source>
</evidence>
<evidence type="ECO:0000256" key="10">
    <source>
        <dbReference type="ARBA" id="ARBA00081775"/>
    </source>
</evidence>
<evidence type="ECO:0000256" key="2">
    <source>
        <dbReference type="ARBA" id="ARBA00007692"/>
    </source>
</evidence>
<dbReference type="Proteomes" id="UP000028761">
    <property type="component" value="Chromosome 8"/>
</dbReference>
<dbReference type="GO" id="GO:0006355">
    <property type="term" value="P:regulation of DNA-templated transcription"/>
    <property type="evidence" value="ECO:0007669"/>
    <property type="project" value="UniProtKB-ARBA"/>
</dbReference>
<evidence type="ECO:0000256" key="11">
    <source>
        <dbReference type="SAM" id="MobiDB-lite"/>
    </source>
</evidence>
<evidence type="ECO:0000256" key="7">
    <source>
        <dbReference type="ARBA" id="ARBA00059336"/>
    </source>
</evidence>
<dbReference type="GeneTree" id="ENSGT00390000005801"/>
<accession>A0A8I5N0L4</accession>
<feature type="compositionally biased region" description="Low complexity" evidence="11">
    <location>
        <begin position="69"/>
        <end position="88"/>
    </location>
</feature>
<gene>
    <name evidence="12" type="primary">MTERF3</name>
</gene>
<dbReference type="GO" id="GO:0061668">
    <property type="term" value="P:mitochondrial ribosome assembly"/>
    <property type="evidence" value="ECO:0007669"/>
    <property type="project" value="TreeGrafter"/>
</dbReference>
<protein>
    <recommendedName>
        <fullName evidence="8">Transcription termination factor 3, mitochondrial</fullName>
    </recommendedName>
    <alternativeName>
        <fullName evidence="9">Mitochondrial transcription termination factor 3</fullName>
    </alternativeName>
    <alternativeName>
        <fullName evidence="10">mTERF domain-containing protein 1, mitochondrial</fullName>
    </alternativeName>
</protein>
<keyword evidence="13" id="KW-1185">Reference proteome</keyword>
<keyword evidence="5" id="KW-0496">Mitochondrion</keyword>
<dbReference type="GO" id="GO:0003676">
    <property type="term" value="F:nucleic acid binding"/>
    <property type="evidence" value="ECO:0007669"/>
    <property type="project" value="InterPro"/>
</dbReference>
<evidence type="ECO:0000256" key="5">
    <source>
        <dbReference type="ARBA" id="ARBA00023128"/>
    </source>
</evidence>
<reference evidence="12" key="2">
    <citation type="submission" date="2025-08" db="UniProtKB">
        <authorList>
            <consortium name="Ensembl"/>
        </authorList>
    </citation>
    <scope>IDENTIFICATION</scope>
</reference>
<dbReference type="Pfam" id="PF02536">
    <property type="entry name" value="mTERF"/>
    <property type="match status" value="1"/>
</dbReference>